<dbReference type="STRING" id="75743.A0A401Q6B0"/>
<dbReference type="Proteomes" id="UP000288216">
    <property type="component" value="Unassembled WGS sequence"/>
</dbReference>
<gene>
    <name evidence="2" type="ORF">scyTo_0022097</name>
</gene>
<dbReference type="PANTHER" id="PTHR34438">
    <property type="entry name" value="SI:DKEY-97L20.6"/>
    <property type="match status" value="1"/>
</dbReference>
<dbReference type="InterPro" id="IPR028042">
    <property type="entry name" value="DUF4639"/>
</dbReference>
<comment type="caution">
    <text evidence="2">The sequence shown here is derived from an EMBL/GenBank/DDBJ whole genome shotgun (WGS) entry which is preliminary data.</text>
</comment>
<evidence type="ECO:0000313" key="2">
    <source>
        <dbReference type="EMBL" id="GCB80920.1"/>
    </source>
</evidence>
<feature type="compositionally biased region" description="Basic and acidic residues" evidence="1">
    <location>
        <begin position="68"/>
        <end position="78"/>
    </location>
</feature>
<feature type="non-terminal residue" evidence="2">
    <location>
        <position position="1"/>
    </location>
</feature>
<sequence>LLPFTIAQAKEAILQIIEWQFLTHDSGEGAVVDQSWQEDEEPVAYITDSWAQGSVPLVKAPSTPTLEKQQEGEKAVKVDEDDGPRSLPVVKKRILKCQCHRGGASKRKGVPKPLDQTEKELLQQQAPEPCAEEPLVPPCDVYRMTSYFQNVLKIQNSRRPLNNIMTFDDFGNVTAVQRLKPSQFPRQQVRPVFQLLDVELEPESHRPFLREALRPLVFRGGNFTQSLVPARYNVRVPQQQVAENSEGERSLVGGKAGLQGSNADRPPGRPLRRLKLNDSCAVSNSPEFIDFIPDGAKDRNHSNRGHYPQYEEQEQSRLRPICNSLFRPPLLVENLTSNIVQ</sequence>
<dbReference type="EMBL" id="BFAA01021187">
    <property type="protein sequence ID" value="GCB80920.1"/>
    <property type="molecule type" value="Genomic_DNA"/>
</dbReference>
<evidence type="ECO:0000256" key="1">
    <source>
        <dbReference type="SAM" id="MobiDB-lite"/>
    </source>
</evidence>
<evidence type="ECO:0000313" key="3">
    <source>
        <dbReference type="Proteomes" id="UP000288216"/>
    </source>
</evidence>
<feature type="region of interest" description="Disordered" evidence="1">
    <location>
        <begin position="240"/>
        <end position="271"/>
    </location>
</feature>
<dbReference type="Pfam" id="PF15479">
    <property type="entry name" value="DUF4639"/>
    <property type="match status" value="1"/>
</dbReference>
<reference evidence="2 3" key="1">
    <citation type="journal article" date="2018" name="Nat. Ecol. Evol.">
        <title>Shark genomes provide insights into elasmobranch evolution and the origin of vertebrates.</title>
        <authorList>
            <person name="Hara Y"/>
            <person name="Yamaguchi K"/>
            <person name="Onimaru K"/>
            <person name="Kadota M"/>
            <person name="Koyanagi M"/>
            <person name="Keeley SD"/>
            <person name="Tatsumi K"/>
            <person name="Tanaka K"/>
            <person name="Motone F"/>
            <person name="Kageyama Y"/>
            <person name="Nozu R"/>
            <person name="Adachi N"/>
            <person name="Nishimura O"/>
            <person name="Nakagawa R"/>
            <person name="Tanegashima C"/>
            <person name="Kiyatake I"/>
            <person name="Matsumoto R"/>
            <person name="Murakumo K"/>
            <person name="Nishida K"/>
            <person name="Terakita A"/>
            <person name="Kuratani S"/>
            <person name="Sato K"/>
            <person name="Hyodo S Kuraku.S."/>
        </authorList>
    </citation>
    <scope>NUCLEOTIDE SEQUENCE [LARGE SCALE GENOMIC DNA]</scope>
</reference>
<dbReference type="PANTHER" id="PTHR34438:SF1">
    <property type="entry name" value="CHROMOSOME 2 OPEN READING FRAME 81"/>
    <property type="match status" value="1"/>
</dbReference>
<dbReference type="OMA" id="RPICNSL"/>
<feature type="region of interest" description="Disordered" evidence="1">
    <location>
        <begin position="292"/>
        <end position="314"/>
    </location>
</feature>
<proteinExistence type="predicted"/>
<accession>A0A401Q6B0</accession>
<feature type="region of interest" description="Disordered" evidence="1">
    <location>
        <begin position="62"/>
        <end position="83"/>
    </location>
</feature>
<organism evidence="2 3">
    <name type="scientific">Scyliorhinus torazame</name>
    <name type="common">Cloudy catshark</name>
    <name type="synonym">Catulus torazame</name>
    <dbReference type="NCBI Taxonomy" id="75743"/>
    <lineage>
        <taxon>Eukaryota</taxon>
        <taxon>Metazoa</taxon>
        <taxon>Chordata</taxon>
        <taxon>Craniata</taxon>
        <taxon>Vertebrata</taxon>
        <taxon>Chondrichthyes</taxon>
        <taxon>Elasmobranchii</taxon>
        <taxon>Galeomorphii</taxon>
        <taxon>Galeoidea</taxon>
        <taxon>Carcharhiniformes</taxon>
        <taxon>Scyliorhinidae</taxon>
        <taxon>Scyliorhinus</taxon>
    </lineage>
</organism>
<protein>
    <submittedName>
        <fullName evidence="2">Uncharacterized protein</fullName>
    </submittedName>
</protein>
<dbReference type="OrthoDB" id="193650at2759"/>
<keyword evidence="3" id="KW-1185">Reference proteome</keyword>
<dbReference type="AlphaFoldDB" id="A0A401Q6B0"/>
<name>A0A401Q6B0_SCYTO</name>